<sequence length="636" mass="73274">MTPKQIFRRRVFPSHLDGQPITGIDIADAIVGPTFAELYDNDVVGLYCLGILQLVLLGVENRRNVSEWLLRIANDRVAWNKFPWGSYVWPTLYSQLRNATVRRWGPLYVDQPTNEDDRTTYSIFEYTWAFKTWILESFRVNAIRYFDRFNRYPRVAAWRKKKGRFTAEMVFPFFEGNIPVARLTPDDFEARSDWWISSKAYFDGFIDQVEQVPFDLSRQNMYEIPSGIYRQFVEQKIELERNKKDVDDIKEEMQNFKEEMNARPVRQANTVPIIVRQHYGLRNFSEFRSMQGGPSLFMNMGTPSKFQTPMQSQPGSSDWQRQMSEQSASHYWQPSSHHGSYYSFGQVPSHMGRPNLQTTIDTQHNVDGIVDQGKKANLSPVNLGGVFEGYNEEENNVTFLGSQFTGNILFYENVDPAKVRRGNYENVLHFLNNPYQIYLDCYMRGYIVPVTFWQELAPHLCRPDMQRHSYGTPIGWLGGEHMNSWMELLIRRRPLNANWTVAYTSTISVHPENNQFIILNDPHVIGTLDGSTRPCAEGDVVLRQSYKPESYGKLYYACPKSMPPKHFGCGFFLWKETRLRELMSSSGAPSTPSYSAGHSTPPSYSSGPSTPPSYSSGPSTPTNYSLRSSRNGECSN</sequence>
<feature type="compositionally biased region" description="Low complexity" evidence="2">
    <location>
        <begin position="584"/>
        <end position="622"/>
    </location>
</feature>
<protein>
    <recommendedName>
        <fullName evidence="5">Phospholipase-like protein</fullName>
    </recommendedName>
</protein>
<evidence type="ECO:0000256" key="1">
    <source>
        <dbReference type="SAM" id="Coils"/>
    </source>
</evidence>
<accession>A0ABQ5JER0</accession>
<dbReference type="PANTHER" id="PTHR48449:SF1">
    <property type="entry name" value="DUF1985 DOMAIN-CONTAINING PROTEIN"/>
    <property type="match status" value="1"/>
</dbReference>
<keyword evidence="1" id="KW-0175">Coiled coil</keyword>
<evidence type="ECO:0000313" key="4">
    <source>
        <dbReference type="Proteomes" id="UP001151760"/>
    </source>
</evidence>
<gene>
    <name evidence="3" type="ORF">Tco_1132826</name>
</gene>
<dbReference type="EMBL" id="BQNB010021824">
    <property type="protein sequence ID" value="GJU10430.1"/>
    <property type="molecule type" value="Genomic_DNA"/>
</dbReference>
<evidence type="ECO:0008006" key="5">
    <source>
        <dbReference type="Google" id="ProtNLM"/>
    </source>
</evidence>
<feature type="region of interest" description="Disordered" evidence="2">
    <location>
        <begin position="584"/>
        <end position="636"/>
    </location>
</feature>
<reference evidence="3" key="2">
    <citation type="submission" date="2022-01" db="EMBL/GenBank/DDBJ databases">
        <authorList>
            <person name="Yamashiro T."/>
            <person name="Shiraishi A."/>
            <person name="Satake H."/>
            <person name="Nakayama K."/>
        </authorList>
    </citation>
    <scope>NUCLEOTIDE SEQUENCE</scope>
</reference>
<comment type="caution">
    <text evidence="3">The sequence shown here is derived from an EMBL/GenBank/DDBJ whole genome shotgun (WGS) entry which is preliminary data.</text>
</comment>
<feature type="coiled-coil region" evidence="1">
    <location>
        <begin position="232"/>
        <end position="259"/>
    </location>
</feature>
<organism evidence="3 4">
    <name type="scientific">Tanacetum coccineum</name>
    <dbReference type="NCBI Taxonomy" id="301880"/>
    <lineage>
        <taxon>Eukaryota</taxon>
        <taxon>Viridiplantae</taxon>
        <taxon>Streptophyta</taxon>
        <taxon>Embryophyta</taxon>
        <taxon>Tracheophyta</taxon>
        <taxon>Spermatophyta</taxon>
        <taxon>Magnoliopsida</taxon>
        <taxon>eudicotyledons</taxon>
        <taxon>Gunneridae</taxon>
        <taxon>Pentapetalae</taxon>
        <taxon>asterids</taxon>
        <taxon>campanulids</taxon>
        <taxon>Asterales</taxon>
        <taxon>Asteraceae</taxon>
        <taxon>Asteroideae</taxon>
        <taxon>Anthemideae</taxon>
        <taxon>Anthemidinae</taxon>
        <taxon>Tanacetum</taxon>
    </lineage>
</organism>
<feature type="compositionally biased region" description="Polar residues" evidence="2">
    <location>
        <begin position="623"/>
        <end position="636"/>
    </location>
</feature>
<dbReference type="PANTHER" id="PTHR48449">
    <property type="entry name" value="DUF1985 DOMAIN-CONTAINING PROTEIN"/>
    <property type="match status" value="1"/>
</dbReference>
<evidence type="ECO:0000256" key="2">
    <source>
        <dbReference type="SAM" id="MobiDB-lite"/>
    </source>
</evidence>
<proteinExistence type="predicted"/>
<evidence type="ECO:0000313" key="3">
    <source>
        <dbReference type="EMBL" id="GJU10430.1"/>
    </source>
</evidence>
<name>A0ABQ5JER0_9ASTR</name>
<reference evidence="3" key="1">
    <citation type="journal article" date="2022" name="Int. J. Mol. Sci.">
        <title>Draft Genome of Tanacetum Coccineum: Genomic Comparison of Closely Related Tanacetum-Family Plants.</title>
        <authorList>
            <person name="Yamashiro T."/>
            <person name="Shiraishi A."/>
            <person name="Nakayama K."/>
            <person name="Satake H."/>
        </authorList>
    </citation>
    <scope>NUCLEOTIDE SEQUENCE</scope>
</reference>
<dbReference type="Proteomes" id="UP001151760">
    <property type="component" value="Unassembled WGS sequence"/>
</dbReference>
<keyword evidence="4" id="KW-1185">Reference proteome</keyword>